<dbReference type="AlphaFoldDB" id="A0AAU8I6E4"/>
<dbReference type="KEGG" id="xin:Q7W82_01265"/>
<evidence type="ECO:0000313" key="1">
    <source>
        <dbReference type="EMBL" id="MCI2261151.1"/>
    </source>
</evidence>
<name>A0AAU8I6E4_9XANT</name>
<reference evidence="1 3" key="1">
    <citation type="journal article" date="2022" name="Curr. Microbiol.">
        <title>Xanthomonas indica sp. nov., a Novel Member of Non-Pathogenic Xanthomonas Community from Healthy Rice Seeds.</title>
        <authorList>
            <person name="Rana R."/>
            <person name="Madhavan V.N."/>
            <person name="Saroha T."/>
            <person name="Bansal K."/>
            <person name="Kaur A."/>
            <person name="Sonti R.V."/>
            <person name="Patel H.K."/>
            <person name="Patil P.B."/>
        </authorList>
    </citation>
    <scope>NUCLEOTIDE SEQUENCE [LARGE SCALE GENOMIC DNA]</scope>
    <source>
        <strain evidence="1 3">PPL560</strain>
    </source>
</reference>
<dbReference type="Proteomes" id="UP001430647">
    <property type="component" value="Unassembled WGS sequence"/>
</dbReference>
<dbReference type="EMBL" id="JAKJPQ010000004">
    <property type="protein sequence ID" value="MCI2261151.1"/>
    <property type="molecule type" value="Genomic_DNA"/>
</dbReference>
<accession>A0AAU8I6E4</accession>
<organism evidence="2">
    <name type="scientific">Xanthomonas indica</name>
    <dbReference type="NCBI Taxonomy" id="2912242"/>
    <lineage>
        <taxon>Bacteria</taxon>
        <taxon>Pseudomonadati</taxon>
        <taxon>Pseudomonadota</taxon>
        <taxon>Gammaproteobacteria</taxon>
        <taxon>Lysobacterales</taxon>
        <taxon>Lysobacteraceae</taxon>
        <taxon>Xanthomonas</taxon>
    </lineage>
</organism>
<gene>
    <name evidence="1" type="ORF">L3V74_06320</name>
    <name evidence="2" type="ORF">Q7W82_01265</name>
</gene>
<sequence>MSTGPQDPQRDLADTLHGAAAHDDRGHAWLGHDAGQIADMQHRFQTCLTALAVCLGEAPLGPAPSATIANGAAARDDSGRYAALCEQGFGVHPAR</sequence>
<evidence type="ECO:0000313" key="3">
    <source>
        <dbReference type="Proteomes" id="UP001430647"/>
    </source>
</evidence>
<reference evidence="1" key="2">
    <citation type="submission" date="2022-01" db="EMBL/GenBank/DDBJ databases">
        <authorList>
            <person name="Rana R."/>
            <person name="Patil P.B."/>
        </authorList>
    </citation>
    <scope>NUCLEOTIDE SEQUENCE</scope>
    <source>
        <strain evidence="1">PPL560</strain>
    </source>
</reference>
<evidence type="ECO:0000313" key="2">
    <source>
        <dbReference type="EMBL" id="XCI80822.1"/>
    </source>
</evidence>
<protein>
    <submittedName>
        <fullName evidence="2">Uncharacterized protein</fullName>
    </submittedName>
</protein>
<dbReference type="EMBL" id="CP131914">
    <property type="protein sequence ID" value="XCI80822.1"/>
    <property type="molecule type" value="Genomic_DNA"/>
</dbReference>
<proteinExistence type="predicted"/>
<reference evidence="2" key="3">
    <citation type="submission" date="2023-08" db="EMBL/GenBank/DDBJ databases">
        <title>Complete genome sequence of Xanthomonas indica.</title>
        <authorList>
            <person name="Patil P.B."/>
            <person name="Rana R."/>
        </authorList>
    </citation>
    <scope>NUCLEOTIDE SEQUENCE</scope>
    <source>
        <strain evidence="2">PPL560</strain>
    </source>
</reference>
<keyword evidence="3" id="KW-1185">Reference proteome</keyword>
<dbReference type="RefSeq" id="WP_242159219.1">
    <property type="nucleotide sequence ID" value="NZ_CP131914.1"/>
</dbReference>